<dbReference type="InterPro" id="IPR023393">
    <property type="entry name" value="START-like_dom_sf"/>
</dbReference>
<dbReference type="HOGENOM" id="CLU_112867_2_0_11"/>
<dbReference type="KEGG" id="ari:UM93_16585"/>
<evidence type="ECO:0008006" key="3">
    <source>
        <dbReference type="Google" id="ProtNLM"/>
    </source>
</evidence>
<reference evidence="1 2" key="1">
    <citation type="journal article" date="2015" name="Genome Announc.">
        <title>Complete Genome Sequencing of Protease-Producing Novel Arthrobacter sp. Strain IHBB 11108 Using PacBio Single-Molecule Real-Time Sequencing Technology.</title>
        <authorList>
            <person name="Kiran S."/>
            <person name="Swarnkar M.K."/>
            <person name="Pal M."/>
            <person name="Thakur R."/>
            <person name="Tewari R."/>
            <person name="Singh A.K."/>
            <person name="Gulati A."/>
        </authorList>
    </citation>
    <scope>NUCLEOTIDE SEQUENCE [LARGE SCALE GENOMIC DNA]</scope>
    <source>
        <strain evidence="1 2">IHBB 11108</strain>
    </source>
</reference>
<name>A0A0D4C2B2_9MICC</name>
<dbReference type="AlphaFoldDB" id="A0A0D4C2B2"/>
<dbReference type="Proteomes" id="UP000061839">
    <property type="component" value="Chromosome"/>
</dbReference>
<dbReference type="OrthoDB" id="6624781at2"/>
<protein>
    <recommendedName>
        <fullName evidence="3">Polyketide cyclase / dehydrase and lipid transport</fullName>
    </recommendedName>
</protein>
<sequence length="153" mass="17778">MSAPSPYFISRERFIPASAEQIFELLATPAMHAVIDGSNSVRDALPNGPERLSEGAKFAMEMRIGAPYKVMNYVIEFEEGRRIAWRHFYGHIWRYLLEPVEGGTQLTEQWDAREVRRRWLLRLSGFTRRNVRGIERTLEKLEAHFRAGGRAEQ</sequence>
<dbReference type="RefSeq" id="WP_045076571.1">
    <property type="nucleotide sequence ID" value="NZ_CP011005.1"/>
</dbReference>
<dbReference type="PATRIC" id="fig|1618207.4.peg.3370"/>
<organism evidence="1 2">
    <name type="scientific">Psychromicrobium lacuslunae</name>
    <dbReference type="NCBI Taxonomy" id="1618207"/>
    <lineage>
        <taxon>Bacteria</taxon>
        <taxon>Bacillati</taxon>
        <taxon>Actinomycetota</taxon>
        <taxon>Actinomycetes</taxon>
        <taxon>Micrococcales</taxon>
        <taxon>Micrococcaceae</taxon>
        <taxon>Psychromicrobium</taxon>
    </lineage>
</organism>
<evidence type="ECO:0000313" key="2">
    <source>
        <dbReference type="Proteomes" id="UP000061839"/>
    </source>
</evidence>
<gene>
    <name evidence="1" type="ORF">UM93_16585</name>
</gene>
<dbReference type="STRING" id="1618207.UM93_16585"/>
<dbReference type="Gene3D" id="3.30.530.20">
    <property type="match status" value="1"/>
</dbReference>
<evidence type="ECO:0000313" key="1">
    <source>
        <dbReference type="EMBL" id="AJT42684.1"/>
    </source>
</evidence>
<dbReference type="EMBL" id="CP011005">
    <property type="protein sequence ID" value="AJT42684.1"/>
    <property type="molecule type" value="Genomic_DNA"/>
</dbReference>
<dbReference type="SUPFAM" id="SSF55961">
    <property type="entry name" value="Bet v1-like"/>
    <property type="match status" value="1"/>
</dbReference>
<proteinExistence type="predicted"/>
<keyword evidence="2" id="KW-1185">Reference proteome</keyword>
<accession>A0A0D4C2B2</accession>